<feature type="compositionally biased region" description="Low complexity" evidence="1">
    <location>
        <begin position="27"/>
        <end position="41"/>
    </location>
</feature>
<dbReference type="RefSeq" id="XP_003038603.1">
    <property type="nucleotide sequence ID" value="XM_003038557.1"/>
</dbReference>
<dbReference type="InParanoid" id="D8PPU0"/>
<dbReference type="eggNOG" id="ENOG502SSVN">
    <property type="taxonomic scope" value="Eukaryota"/>
</dbReference>
<dbReference type="EMBL" id="GL377302">
    <property type="protein sequence ID" value="EFJ03701.1"/>
    <property type="molecule type" value="Genomic_DNA"/>
</dbReference>
<feature type="region of interest" description="Disordered" evidence="1">
    <location>
        <begin position="1"/>
        <end position="85"/>
    </location>
</feature>
<dbReference type="AlphaFoldDB" id="D8PPU0"/>
<dbReference type="HOGENOM" id="CLU_162866_0_0_1"/>
<sequence length="85" mass="8745">MGSICSKSSHTTGEHQVLGSTTGGGAAKPSDPRAAALAAAEARAKAAEQRGVNRNNPNAGKLAAQANKPAKVTPEPRQEERLVWD</sequence>
<dbReference type="KEGG" id="scm:SCHCO_02529813"/>
<protein>
    <submittedName>
        <fullName evidence="2">Uncharacterized protein</fullName>
    </submittedName>
</protein>
<dbReference type="Proteomes" id="UP000007431">
    <property type="component" value="Unassembled WGS sequence"/>
</dbReference>
<accession>D8PPU0</accession>
<proteinExistence type="predicted"/>
<organism evidence="3">
    <name type="scientific">Schizophyllum commune (strain H4-8 / FGSC 9210)</name>
    <name type="common">Split gill fungus</name>
    <dbReference type="NCBI Taxonomy" id="578458"/>
    <lineage>
        <taxon>Eukaryota</taxon>
        <taxon>Fungi</taxon>
        <taxon>Dikarya</taxon>
        <taxon>Basidiomycota</taxon>
        <taxon>Agaricomycotina</taxon>
        <taxon>Agaricomycetes</taxon>
        <taxon>Agaricomycetidae</taxon>
        <taxon>Agaricales</taxon>
        <taxon>Schizophyllaceae</taxon>
        <taxon>Schizophyllum</taxon>
    </lineage>
</organism>
<keyword evidence="3" id="KW-1185">Reference proteome</keyword>
<feature type="compositionally biased region" description="Basic and acidic residues" evidence="1">
    <location>
        <begin position="74"/>
        <end position="85"/>
    </location>
</feature>
<evidence type="ECO:0000256" key="1">
    <source>
        <dbReference type="SAM" id="MobiDB-lite"/>
    </source>
</evidence>
<reference evidence="2 3" key="1">
    <citation type="journal article" date="2010" name="Nat. Biotechnol.">
        <title>Genome sequence of the model mushroom Schizophyllum commune.</title>
        <authorList>
            <person name="Ohm R.A."/>
            <person name="de Jong J.F."/>
            <person name="Lugones L.G."/>
            <person name="Aerts A."/>
            <person name="Kothe E."/>
            <person name="Stajich J.E."/>
            <person name="de Vries R.P."/>
            <person name="Record E."/>
            <person name="Levasseur A."/>
            <person name="Baker S.E."/>
            <person name="Bartholomew K.A."/>
            <person name="Coutinho P.M."/>
            <person name="Erdmann S."/>
            <person name="Fowler T.J."/>
            <person name="Gathman A.C."/>
            <person name="Lombard V."/>
            <person name="Henrissat B."/>
            <person name="Knabe N."/>
            <person name="Kuees U."/>
            <person name="Lilly W.W."/>
            <person name="Lindquist E."/>
            <person name="Lucas S."/>
            <person name="Magnuson J.K."/>
            <person name="Piumi F."/>
            <person name="Raudaskoski M."/>
            <person name="Salamov A."/>
            <person name="Schmutz J."/>
            <person name="Schwarze F.W.M.R."/>
            <person name="vanKuyk P.A."/>
            <person name="Horton J.S."/>
            <person name="Grigoriev I.V."/>
            <person name="Woesten H.A.B."/>
        </authorList>
    </citation>
    <scope>NUCLEOTIDE SEQUENCE [LARGE SCALE GENOMIC DNA]</scope>
    <source>
        <strain evidence="3">H4-8 / FGSC 9210</strain>
    </source>
</reference>
<evidence type="ECO:0000313" key="3">
    <source>
        <dbReference type="Proteomes" id="UP000007431"/>
    </source>
</evidence>
<gene>
    <name evidence="2" type="ORF">SCHCODRAFT_103930</name>
</gene>
<dbReference type="OrthoDB" id="3264102at2759"/>
<feature type="compositionally biased region" description="Polar residues" evidence="1">
    <location>
        <begin position="1"/>
        <end position="11"/>
    </location>
</feature>
<dbReference type="GeneID" id="9584908"/>
<name>D8PPU0_SCHCM</name>
<feature type="non-terminal residue" evidence="2">
    <location>
        <position position="85"/>
    </location>
</feature>
<dbReference type="VEuPathDB" id="FungiDB:SCHCODRAFT_02529813"/>
<evidence type="ECO:0000313" key="2">
    <source>
        <dbReference type="EMBL" id="EFJ03701.1"/>
    </source>
</evidence>
<dbReference type="OMA" id="HYQGGHI"/>